<evidence type="ECO:0000259" key="6">
    <source>
        <dbReference type="PROSITE" id="PS50041"/>
    </source>
</evidence>
<feature type="coiled-coil region" evidence="3">
    <location>
        <begin position="68"/>
        <end position="112"/>
    </location>
</feature>
<reference evidence="8" key="1">
    <citation type="submission" date="2024-04" db="EMBL/GenBank/DDBJ databases">
        <title>Salinicola lusitanus LLJ914,a marine bacterium isolated from the Okinawa Trough.</title>
        <authorList>
            <person name="Li J."/>
        </authorList>
    </citation>
    <scope>NUCLEOTIDE SEQUENCE [LARGE SCALE GENOMIC DNA]</scope>
</reference>
<dbReference type="CDD" id="cd03590">
    <property type="entry name" value="CLECT_DC-SIGN_like"/>
    <property type="match status" value="1"/>
</dbReference>
<keyword evidence="3" id="KW-0175">Coiled coil</keyword>
<keyword evidence="5" id="KW-0472">Membrane</keyword>
<dbReference type="EMBL" id="JBBPFD010000005">
    <property type="protein sequence ID" value="KAK7925831.1"/>
    <property type="molecule type" value="Genomic_DNA"/>
</dbReference>
<dbReference type="GO" id="GO:0005886">
    <property type="term" value="C:plasma membrane"/>
    <property type="evidence" value="ECO:0007669"/>
    <property type="project" value="UniProtKB-SubCell"/>
</dbReference>
<feature type="domain" description="C-type lectin" evidence="6">
    <location>
        <begin position="129"/>
        <end position="241"/>
    </location>
</feature>
<dbReference type="PANTHER" id="PTHR45710:SF26">
    <property type="entry name" value="RH26557P"/>
    <property type="match status" value="1"/>
</dbReference>
<dbReference type="AlphaFoldDB" id="A0AAW0PFC6"/>
<feature type="region of interest" description="Disordered" evidence="4">
    <location>
        <begin position="244"/>
        <end position="302"/>
    </location>
</feature>
<dbReference type="GO" id="GO:0030246">
    <property type="term" value="F:carbohydrate binding"/>
    <property type="evidence" value="ECO:0007669"/>
    <property type="project" value="UniProtKB-KW"/>
</dbReference>
<dbReference type="Gene3D" id="3.10.100.10">
    <property type="entry name" value="Mannose-Binding Protein A, subunit A"/>
    <property type="match status" value="2"/>
</dbReference>
<evidence type="ECO:0000256" key="5">
    <source>
        <dbReference type="SAM" id="Phobius"/>
    </source>
</evidence>
<evidence type="ECO:0000256" key="2">
    <source>
        <dbReference type="ARBA" id="ARBA00022734"/>
    </source>
</evidence>
<dbReference type="InterPro" id="IPR001304">
    <property type="entry name" value="C-type_lectin-like"/>
</dbReference>
<name>A0AAW0PFC6_9GOBI</name>
<organism evidence="7 8">
    <name type="scientific">Mugilogobius chulae</name>
    <name type="common">yellowstripe goby</name>
    <dbReference type="NCBI Taxonomy" id="88201"/>
    <lineage>
        <taxon>Eukaryota</taxon>
        <taxon>Metazoa</taxon>
        <taxon>Chordata</taxon>
        <taxon>Craniata</taxon>
        <taxon>Vertebrata</taxon>
        <taxon>Euteleostomi</taxon>
        <taxon>Actinopterygii</taxon>
        <taxon>Neopterygii</taxon>
        <taxon>Teleostei</taxon>
        <taxon>Neoteleostei</taxon>
        <taxon>Acanthomorphata</taxon>
        <taxon>Gobiaria</taxon>
        <taxon>Gobiiformes</taxon>
        <taxon>Gobioidei</taxon>
        <taxon>Gobiidae</taxon>
        <taxon>Gobionellinae</taxon>
        <taxon>Mugilogobius</taxon>
    </lineage>
</organism>
<comment type="caution">
    <text evidence="7">The sequence shown here is derived from an EMBL/GenBank/DDBJ whole genome shotgun (WGS) entry which is preliminary data.</text>
</comment>
<protein>
    <recommendedName>
        <fullName evidence="6">C-type lectin domain-containing protein</fullName>
    </recommendedName>
</protein>
<dbReference type="InterPro" id="IPR033989">
    <property type="entry name" value="CD209-like_CTLD"/>
</dbReference>
<accession>A0AAW0PFC6</accession>
<feature type="compositionally biased region" description="Acidic residues" evidence="4">
    <location>
        <begin position="250"/>
        <end position="302"/>
    </location>
</feature>
<gene>
    <name evidence="7" type="ORF">WMY93_008141</name>
</gene>
<dbReference type="Proteomes" id="UP001460270">
    <property type="component" value="Unassembled WGS sequence"/>
</dbReference>
<evidence type="ECO:0000313" key="7">
    <source>
        <dbReference type="EMBL" id="KAK7925831.1"/>
    </source>
</evidence>
<comment type="subcellular location">
    <subcellularLocation>
        <location evidence="1">Cell membrane</location>
        <topology evidence="1">Single-pass type II membrane protein</topology>
    </subcellularLocation>
</comment>
<dbReference type="InterPro" id="IPR050828">
    <property type="entry name" value="C-type_lectin/matrix_domain"/>
</dbReference>
<sequence length="507" mass="59570">MIDMHMDRTTTHIQTEETSAHTGKWIPVLFISLGLLCITLGSLLVGFHFKSDFDSRCDNVTAQRNELQTVLQMTVKNLTREKKDLERNRIFLQTCQQNLKQMRQNVSEAAEKTLHQFQDIHSHEGWVYFQGSLYLDSTSDQTWNESRQYCLKRGADLTIITSSEEQIHTYFCFTGIRRHRFANHRWIGLTDQEQEGVWKWVDGSPLTRGFWFPGEPNNVNNEDCAELNSKDAAHNWNDLPCHLKQKSEMEENTDMTEENTDMTEENTDMTEENTDMTEENTDMTEENTDMTEENTDMTEENTDMVDTHTQTEETSSHSHTGKWIPVLLTSLALLCITFGSLLVRFHFNLDFDTRCDNVTAERDQLQTRLLRNSTQKLRKSKKKKKCMFSPVSSHLHKHGSLVILKSVNEKCERRLRVPVVYLVILRFYYNHSSEDWVYFQSSLYLGSTSEMTWQESRQYCELRGADLTIITSVQEQEFAYQRFTNHRWIGLSDRDQEGVWKWWMDQC</sequence>
<proteinExistence type="predicted"/>
<dbReference type="InterPro" id="IPR016187">
    <property type="entry name" value="CTDL_fold"/>
</dbReference>
<keyword evidence="5" id="KW-1133">Transmembrane helix</keyword>
<evidence type="ECO:0000256" key="1">
    <source>
        <dbReference type="ARBA" id="ARBA00004401"/>
    </source>
</evidence>
<dbReference type="PANTHER" id="PTHR45710">
    <property type="entry name" value="C-TYPE LECTIN DOMAIN-CONTAINING PROTEIN 180"/>
    <property type="match status" value="1"/>
</dbReference>
<dbReference type="Pfam" id="PF00059">
    <property type="entry name" value="Lectin_C"/>
    <property type="match status" value="2"/>
</dbReference>
<dbReference type="InterPro" id="IPR016186">
    <property type="entry name" value="C-type_lectin-like/link_sf"/>
</dbReference>
<keyword evidence="2" id="KW-0430">Lectin</keyword>
<dbReference type="PROSITE" id="PS50041">
    <property type="entry name" value="C_TYPE_LECTIN_2"/>
    <property type="match status" value="2"/>
</dbReference>
<evidence type="ECO:0000256" key="4">
    <source>
        <dbReference type="SAM" id="MobiDB-lite"/>
    </source>
</evidence>
<dbReference type="SMART" id="SM00034">
    <property type="entry name" value="CLECT"/>
    <property type="match status" value="1"/>
</dbReference>
<keyword evidence="8" id="KW-1185">Reference proteome</keyword>
<evidence type="ECO:0000313" key="8">
    <source>
        <dbReference type="Proteomes" id="UP001460270"/>
    </source>
</evidence>
<feature type="domain" description="C-type lectin" evidence="6">
    <location>
        <begin position="439"/>
        <end position="502"/>
    </location>
</feature>
<feature type="transmembrane region" description="Helical" evidence="5">
    <location>
        <begin position="25"/>
        <end position="47"/>
    </location>
</feature>
<keyword evidence="5" id="KW-0812">Transmembrane</keyword>
<evidence type="ECO:0000256" key="3">
    <source>
        <dbReference type="SAM" id="Coils"/>
    </source>
</evidence>
<dbReference type="SUPFAM" id="SSF56436">
    <property type="entry name" value="C-type lectin-like"/>
    <property type="match status" value="2"/>
</dbReference>